<comment type="subunit">
    <text evidence="7">Homodimer.</text>
</comment>
<dbReference type="Pfam" id="PF00266">
    <property type="entry name" value="Aminotran_5"/>
    <property type="match status" value="1"/>
</dbReference>
<dbReference type="InterPro" id="IPR000192">
    <property type="entry name" value="Aminotrans_V_dom"/>
</dbReference>
<dbReference type="PIRSF" id="PIRSF000524">
    <property type="entry name" value="SPT"/>
    <property type="match status" value="1"/>
</dbReference>
<keyword evidence="2 7" id="KW-0032">Aminotransferase</keyword>
<evidence type="ECO:0000256" key="4">
    <source>
        <dbReference type="ARBA" id="ARBA00022898"/>
    </source>
</evidence>
<organism evidence="10 11">
    <name type="scientific">Paraburkholderia sejongensis</name>
    <dbReference type="NCBI Taxonomy" id="2886946"/>
    <lineage>
        <taxon>Bacteria</taxon>
        <taxon>Pseudomonadati</taxon>
        <taxon>Pseudomonadota</taxon>
        <taxon>Betaproteobacteria</taxon>
        <taxon>Burkholderiales</taxon>
        <taxon>Burkholderiaceae</taxon>
        <taxon>Paraburkholderia</taxon>
    </lineage>
</organism>
<feature type="compositionally biased region" description="Low complexity" evidence="8">
    <location>
        <begin position="8"/>
        <end position="38"/>
    </location>
</feature>
<dbReference type="Gene3D" id="3.90.1150.10">
    <property type="entry name" value="Aspartate Aminotransferase, domain 1"/>
    <property type="match status" value="1"/>
</dbReference>
<dbReference type="Gene3D" id="3.40.640.10">
    <property type="entry name" value="Type I PLP-dependent aspartate aminotransferase-like (Major domain)"/>
    <property type="match status" value="1"/>
</dbReference>
<dbReference type="HAMAP" id="MF_01376">
    <property type="entry name" value="PhnW_aminotrans_5"/>
    <property type="match status" value="1"/>
</dbReference>
<sequence length="428" mass="45325">MESVIGGSPAVSAAPAASCGTSTDGSSGSSVRTTGTASCAAPAGGEPYLLTPGPLSTALATKQAMLRDWGSWDGDFRAMTAQLRARLLEIAGDSAGDYDCVPLQGSGSYCVEAMLGSLIPRDGHALVLANGAYGKRAAATLGYLGRRCTLLDKGDYLPPRGAEVARMLDADPGITHVVAIHCETSSGILNPLDEIAAAVAQHGRKLLIDSMSAFGALPLDVRDIACDAFVSSANKCIEGVPGFGFVIARKSALREARGRSHSLALDLYDQWDVMNRTGQWRFTPPTHTVAAFVEALRLFELEGGRPARLARYENNRDVLVDGMRALGFEPLLSAHWRSPVIVTFFSPAQPAFEFSRFYELMKQQGFIIYPGKLTAVDSFRIGCIGQVDAQVMRRVVDACAQTLRAMGVTDAAPPAAALAERQALAQAA</sequence>
<dbReference type="InterPro" id="IPR012703">
    <property type="entry name" value="NH2EtPonate_pyrv_transaminase"/>
</dbReference>
<feature type="domain" description="Aminotransferase class V" evidence="9">
    <location>
        <begin position="175"/>
        <end position="333"/>
    </location>
</feature>
<accession>A0ABS8JP50</accession>
<comment type="function">
    <text evidence="7">Involved in phosphonate degradation.</text>
</comment>
<evidence type="ECO:0000313" key="11">
    <source>
        <dbReference type="Proteomes" id="UP001431019"/>
    </source>
</evidence>
<keyword evidence="11" id="KW-1185">Reference proteome</keyword>
<keyword evidence="4 7" id="KW-0663">Pyridoxal phosphate</keyword>
<evidence type="ECO:0000256" key="7">
    <source>
        <dbReference type="HAMAP-Rule" id="MF_01376"/>
    </source>
</evidence>
<evidence type="ECO:0000256" key="1">
    <source>
        <dbReference type="ARBA" id="ARBA00001933"/>
    </source>
</evidence>
<comment type="catalytic activity">
    <reaction evidence="6 7">
        <text>(2-aminoethyl)phosphonate + pyruvate = phosphonoacetaldehyde + L-alanine</text>
        <dbReference type="Rhea" id="RHEA:17021"/>
        <dbReference type="ChEBI" id="CHEBI:15361"/>
        <dbReference type="ChEBI" id="CHEBI:57418"/>
        <dbReference type="ChEBI" id="CHEBI:57972"/>
        <dbReference type="ChEBI" id="CHEBI:58383"/>
        <dbReference type="EC" id="2.6.1.37"/>
    </reaction>
</comment>
<feature type="region of interest" description="Disordered" evidence="8">
    <location>
        <begin position="1"/>
        <end position="38"/>
    </location>
</feature>
<dbReference type="EC" id="2.6.1.37" evidence="7"/>
<dbReference type="PANTHER" id="PTHR42778:SF1">
    <property type="entry name" value="2-AMINOETHYLPHOSPHONATE--PYRUVATE TRANSAMINASE"/>
    <property type="match status" value="1"/>
</dbReference>
<dbReference type="EMBL" id="JAJITD010000001">
    <property type="protein sequence ID" value="MCC8391524.1"/>
    <property type="molecule type" value="Genomic_DNA"/>
</dbReference>
<comment type="similarity">
    <text evidence="7">Belongs to the class-V pyridoxal-phosphate-dependent aminotransferase family. PhnW subfamily.</text>
</comment>
<evidence type="ECO:0000256" key="8">
    <source>
        <dbReference type="SAM" id="MobiDB-lite"/>
    </source>
</evidence>
<gene>
    <name evidence="7" type="primary">phnW</name>
    <name evidence="10" type="ORF">LJ656_02905</name>
</gene>
<dbReference type="InterPro" id="IPR024169">
    <property type="entry name" value="SP_NH2Trfase/AEP_transaminase"/>
</dbReference>
<dbReference type="NCBIfam" id="TIGR03301">
    <property type="entry name" value="PhnW-AepZ"/>
    <property type="match status" value="1"/>
</dbReference>
<name>A0ABS8JP50_9BURK</name>
<evidence type="ECO:0000256" key="2">
    <source>
        <dbReference type="ARBA" id="ARBA00022576"/>
    </source>
</evidence>
<dbReference type="InterPro" id="IPR015424">
    <property type="entry name" value="PyrdxlP-dep_Trfase"/>
</dbReference>
<evidence type="ECO:0000313" key="10">
    <source>
        <dbReference type="EMBL" id="MCC8391524.1"/>
    </source>
</evidence>
<comment type="cofactor">
    <cofactor evidence="1 7">
        <name>pyridoxal 5'-phosphate</name>
        <dbReference type="ChEBI" id="CHEBI:597326"/>
    </cofactor>
</comment>
<comment type="caution">
    <text evidence="10">The sequence shown here is derived from an EMBL/GenBank/DDBJ whole genome shotgun (WGS) entry which is preliminary data.</text>
</comment>
<evidence type="ECO:0000256" key="3">
    <source>
        <dbReference type="ARBA" id="ARBA00022679"/>
    </source>
</evidence>
<dbReference type="RefSeq" id="WP_230507758.1">
    <property type="nucleotide sequence ID" value="NZ_JAJITD010000001.1"/>
</dbReference>
<dbReference type="NCBIfam" id="NF010006">
    <property type="entry name" value="PRK13479.1"/>
    <property type="match status" value="1"/>
</dbReference>
<evidence type="ECO:0000259" key="9">
    <source>
        <dbReference type="Pfam" id="PF00266"/>
    </source>
</evidence>
<dbReference type="Proteomes" id="UP001431019">
    <property type="component" value="Unassembled WGS sequence"/>
</dbReference>
<reference evidence="10 11" key="1">
    <citation type="submission" date="2021-11" db="EMBL/GenBank/DDBJ databases">
        <authorList>
            <person name="Oh E.-T."/>
            <person name="Kim S.-B."/>
        </authorList>
    </citation>
    <scope>NUCLEOTIDE SEQUENCE [LARGE SCALE GENOMIC DNA]</scope>
    <source>
        <strain evidence="10 11">MMS20-SJTR3</strain>
    </source>
</reference>
<keyword evidence="3 7" id="KW-0808">Transferase</keyword>
<dbReference type="NCBIfam" id="TIGR02326">
    <property type="entry name" value="transamin_PhnW"/>
    <property type="match status" value="1"/>
</dbReference>
<protein>
    <recommendedName>
        <fullName evidence="7">2-aminoethylphosphonate--pyruvate transaminase</fullName>
        <ecNumber evidence="7">2.6.1.37</ecNumber>
    </recommendedName>
    <alternativeName>
        <fullName evidence="7">2-aminoethylphosphonate aminotransferase</fullName>
    </alternativeName>
    <alternativeName>
        <fullName evidence="7">AEP transaminase</fullName>
        <shortName evidence="7">AEPT</shortName>
    </alternativeName>
</protein>
<dbReference type="SUPFAM" id="SSF53383">
    <property type="entry name" value="PLP-dependent transferases"/>
    <property type="match status" value="1"/>
</dbReference>
<evidence type="ECO:0000256" key="5">
    <source>
        <dbReference type="ARBA" id="ARBA00023317"/>
    </source>
</evidence>
<proteinExistence type="inferred from homology"/>
<evidence type="ECO:0000256" key="6">
    <source>
        <dbReference type="ARBA" id="ARBA00049460"/>
    </source>
</evidence>
<dbReference type="GO" id="GO:0047304">
    <property type="term" value="F:2-aminoethylphosphonate-pyruvate transaminase activity"/>
    <property type="evidence" value="ECO:0007669"/>
    <property type="project" value="UniProtKB-EC"/>
</dbReference>
<feature type="modified residue" description="N6-(pyridoxal phosphate)lysine" evidence="7">
    <location>
        <position position="235"/>
    </location>
</feature>
<dbReference type="PANTHER" id="PTHR42778">
    <property type="entry name" value="2-AMINOETHYLPHOSPHONATE--PYRUVATE TRANSAMINASE"/>
    <property type="match status" value="1"/>
</dbReference>
<dbReference type="InterPro" id="IPR015421">
    <property type="entry name" value="PyrdxlP-dep_Trfase_major"/>
</dbReference>
<keyword evidence="5 7" id="KW-0670">Pyruvate</keyword>
<dbReference type="InterPro" id="IPR015422">
    <property type="entry name" value="PyrdxlP-dep_Trfase_small"/>
</dbReference>